<dbReference type="PROSITE" id="PS50055">
    <property type="entry name" value="TYR_PHOSPHATASE_PTP"/>
    <property type="match status" value="1"/>
</dbReference>
<evidence type="ECO:0000259" key="2">
    <source>
        <dbReference type="PROSITE" id="PS50056"/>
    </source>
</evidence>
<dbReference type="PROSITE" id="PS50056">
    <property type="entry name" value="TYR_PHOSPHATASE_2"/>
    <property type="match status" value="1"/>
</dbReference>
<protein>
    <recommendedName>
        <fullName evidence="5">Protein-tyrosine-phosphatase</fullName>
    </recommendedName>
</protein>
<organism evidence="3 4">
    <name type="scientific">Diploscapter pachys</name>
    <dbReference type="NCBI Taxonomy" id="2018661"/>
    <lineage>
        <taxon>Eukaryota</taxon>
        <taxon>Metazoa</taxon>
        <taxon>Ecdysozoa</taxon>
        <taxon>Nematoda</taxon>
        <taxon>Chromadorea</taxon>
        <taxon>Rhabditida</taxon>
        <taxon>Rhabditina</taxon>
        <taxon>Rhabditomorpha</taxon>
        <taxon>Rhabditoidea</taxon>
        <taxon>Rhabditidae</taxon>
        <taxon>Diploscapter</taxon>
    </lineage>
</organism>
<dbReference type="InterPro" id="IPR003595">
    <property type="entry name" value="Tyr_Pase_cat"/>
</dbReference>
<proteinExistence type="predicted"/>
<dbReference type="InterPro" id="IPR029021">
    <property type="entry name" value="Prot-tyrosine_phosphatase-like"/>
</dbReference>
<dbReference type="CDD" id="cd00047">
    <property type="entry name" value="PTPc"/>
    <property type="match status" value="1"/>
</dbReference>
<dbReference type="OrthoDB" id="10253954at2759"/>
<dbReference type="Pfam" id="PF00102">
    <property type="entry name" value="Y_phosphatase"/>
    <property type="match status" value="1"/>
</dbReference>
<dbReference type="EMBL" id="LIAE01006559">
    <property type="protein sequence ID" value="PAV87598.1"/>
    <property type="molecule type" value="Genomic_DNA"/>
</dbReference>
<gene>
    <name evidence="3" type="ORF">WR25_04815</name>
</gene>
<dbReference type="Gene3D" id="3.90.190.10">
    <property type="entry name" value="Protein tyrosine phosphatase superfamily"/>
    <property type="match status" value="1"/>
</dbReference>
<feature type="domain" description="Tyrosine-protein phosphatase" evidence="1">
    <location>
        <begin position="24"/>
        <end position="205"/>
    </location>
</feature>
<dbReference type="SUPFAM" id="SSF52799">
    <property type="entry name" value="(Phosphotyrosine protein) phosphatases II"/>
    <property type="match status" value="1"/>
</dbReference>
<dbReference type="Proteomes" id="UP000218231">
    <property type="component" value="Unassembled WGS sequence"/>
</dbReference>
<dbReference type="PRINTS" id="PR00700">
    <property type="entry name" value="PRTYPHPHTASE"/>
</dbReference>
<reference evidence="3 4" key="1">
    <citation type="journal article" date="2017" name="Curr. Biol.">
        <title>Genome architecture and evolution of a unichromosomal asexual nematode.</title>
        <authorList>
            <person name="Fradin H."/>
            <person name="Zegar C."/>
            <person name="Gutwein M."/>
            <person name="Lucas J."/>
            <person name="Kovtun M."/>
            <person name="Corcoran D."/>
            <person name="Baugh L.R."/>
            <person name="Kiontke K."/>
            <person name="Gunsalus K."/>
            <person name="Fitch D.H."/>
            <person name="Piano F."/>
        </authorList>
    </citation>
    <scope>NUCLEOTIDE SEQUENCE [LARGE SCALE GENOMIC DNA]</scope>
    <source>
        <strain evidence="3">PF1309</strain>
    </source>
</reference>
<dbReference type="AlphaFoldDB" id="A0A2A2LN68"/>
<comment type="caution">
    <text evidence="3">The sequence shown here is derived from an EMBL/GenBank/DDBJ whole genome shotgun (WGS) entry which is preliminary data.</text>
</comment>
<name>A0A2A2LN68_9BILA</name>
<feature type="domain" description="Tyrosine specific protein phosphatases" evidence="2">
    <location>
        <begin position="140"/>
        <end position="196"/>
    </location>
</feature>
<dbReference type="InterPro" id="IPR000387">
    <property type="entry name" value="Tyr_Pase_dom"/>
</dbReference>
<dbReference type="PANTHER" id="PTHR46163">
    <property type="entry name" value="TYROSINE-PROTEIN PHOSPHATASE-RELATED"/>
    <property type="match status" value="1"/>
</dbReference>
<dbReference type="InterPro" id="IPR000242">
    <property type="entry name" value="PTP_cat"/>
</dbReference>
<evidence type="ECO:0000313" key="4">
    <source>
        <dbReference type="Proteomes" id="UP000218231"/>
    </source>
</evidence>
<evidence type="ECO:0008006" key="5">
    <source>
        <dbReference type="Google" id="ProtNLM"/>
    </source>
</evidence>
<dbReference type="PANTHER" id="PTHR46163:SF5">
    <property type="entry name" value="TYROSINE-PROTEIN PHOSPHATASE"/>
    <property type="match status" value="1"/>
</dbReference>
<dbReference type="SMART" id="SM00194">
    <property type="entry name" value="PTPc"/>
    <property type="match status" value="1"/>
</dbReference>
<evidence type="ECO:0000259" key="1">
    <source>
        <dbReference type="PROSITE" id="PS50055"/>
    </source>
</evidence>
<dbReference type="PROSITE" id="PS00383">
    <property type="entry name" value="TYR_PHOSPHATASE_1"/>
    <property type="match status" value="1"/>
</dbReference>
<accession>A0A2A2LN68</accession>
<dbReference type="GO" id="GO:0004725">
    <property type="term" value="F:protein tyrosine phosphatase activity"/>
    <property type="evidence" value="ECO:0007669"/>
    <property type="project" value="InterPro"/>
</dbReference>
<dbReference type="InterPro" id="IPR052782">
    <property type="entry name" value="Oocyte-zygote_transition_reg"/>
</dbReference>
<dbReference type="InterPro" id="IPR016130">
    <property type="entry name" value="Tyr_Pase_AS"/>
</dbReference>
<sequence>MIDIRFDSRIKAHRKLQFENLENLYSELREAVHLCTRTTGQHAASLLGDDSHAESPLRRHAMSIEVLCKDVRSIDDISAKVQIREFKLTYKQDGQDMLWTVKHYHWTDWPDRGVPKDNLCMPRILNGCQPRANDRYSKCPILVHCSAGIGRTGTLVAIAYVTNKLACGERVGGLIEVLRFLREQRATSIQNDMQYLYVHRALLSYFLDKYKDRFNDILDKGDNRKKYDKFIEEYEKDTEKFYLYNLVVSYDLFIDAIVLKSFEWAAVVVPVKINSNLVEAPLSAFANTKIASQVVPRILWKFYFQETQRKNCLSAPTVADVRTFADWHGSVIVRIHRQFFRHLFVSIGKKCGRWQLSVRIGSFYAEAKIPSYQS</sequence>
<evidence type="ECO:0000313" key="3">
    <source>
        <dbReference type="EMBL" id="PAV87598.1"/>
    </source>
</evidence>
<dbReference type="STRING" id="2018661.A0A2A2LN68"/>
<dbReference type="SMART" id="SM00404">
    <property type="entry name" value="PTPc_motif"/>
    <property type="match status" value="1"/>
</dbReference>
<keyword evidence="4" id="KW-1185">Reference proteome</keyword>